<protein>
    <submittedName>
        <fullName evidence="2">Uncharacterized protein</fullName>
    </submittedName>
</protein>
<keyword evidence="3" id="KW-1185">Reference proteome</keyword>
<dbReference type="Proteomes" id="UP001158049">
    <property type="component" value="Unassembled WGS sequence"/>
</dbReference>
<gene>
    <name evidence="2" type="ORF">SAMN06295970_101480</name>
</gene>
<reference evidence="2 3" key="1">
    <citation type="submission" date="2017-05" db="EMBL/GenBank/DDBJ databases">
        <authorList>
            <person name="Varghese N."/>
            <person name="Submissions S."/>
        </authorList>
    </citation>
    <scope>NUCLEOTIDE SEQUENCE [LARGE SCALE GENOMIC DNA]</scope>
    <source>
        <strain evidence="2 3">DSM 26001</strain>
    </source>
</reference>
<comment type="caution">
    <text evidence="2">The sequence shown here is derived from an EMBL/GenBank/DDBJ whole genome shotgun (WGS) entry which is preliminary data.</text>
</comment>
<dbReference type="RefSeq" id="WP_283440623.1">
    <property type="nucleotide sequence ID" value="NZ_FXUL01000001.1"/>
</dbReference>
<evidence type="ECO:0000256" key="1">
    <source>
        <dbReference type="SAM" id="MobiDB-lite"/>
    </source>
</evidence>
<dbReference type="EMBL" id="FXUL01000001">
    <property type="protein sequence ID" value="SMP45115.1"/>
    <property type="molecule type" value="Genomic_DNA"/>
</dbReference>
<sequence>MQNTPKIFTAVDIEEIRKQYPQPAIKNGAVTEPKDTTEVFWELSRLCYTLFTVLGAVGKFINEVIRNDVAALAARNSAQSLVLESGPKPSETPPKDNQPFGFGGTDENALQRANELMDYFHQFGIASDFPPGYDKDQSIRVTETTRNQMTVGQFNNYINLMNNQVDRYKNNSGTESTKAKGTLDSINAAIELSTAVVKSITTTQTTVAAKI</sequence>
<name>A0ABY1PTD3_9BURK</name>
<evidence type="ECO:0000313" key="2">
    <source>
        <dbReference type="EMBL" id="SMP45115.1"/>
    </source>
</evidence>
<accession>A0ABY1PTD3</accession>
<feature type="region of interest" description="Disordered" evidence="1">
    <location>
        <begin position="82"/>
        <end position="106"/>
    </location>
</feature>
<evidence type="ECO:0000313" key="3">
    <source>
        <dbReference type="Proteomes" id="UP001158049"/>
    </source>
</evidence>
<proteinExistence type="predicted"/>
<organism evidence="2 3">
    <name type="scientific">Noviherbaspirillum suwonense</name>
    <dbReference type="NCBI Taxonomy" id="1224511"/>
    <lineage>
        <taxon>Bacteria</taxon>
        <taxon>Pseudomonadati</taxon>
        <taxon>Pseudomonadota</taxon>
        <taxon>Betaproteobacteria</taxon>
        <taxon>Burkholderiales</taxon>
        <taxon>Oxalobacteraceae</taxon>
        <taxon>Noviherbaspirillum</taxon>
    </lineage>
</organism>